<dbReference type="Pfam" id="PF07609">
    <property type="entry name" value="DUF1572"/>
    <property type="match status" value="1"/>
</dbReference>
<keyword evidence="2" id="KW-1185">Reference proteome</keyword>
<accession>A0ABQ1WJI4</accession>
<evidence type="ECO:0000313" key="2">
    <source>
        <dbReference type="Proteomes" id="UP000601361"/>
    </source>
</evidence>
<protein>
    <recommendedName>
        <fullName evidence="3">DUF1572 domain-containing protein</fullName>
    </recommendedName>
</protein>
<sequence length="197" mass="22676">MPTTRAMTADYLTSVRKQFAYYQLLGEQTLAQLPDEALFWQVNPESNSIATIVKHLWGNMLSRWTDFLTTDGEKEWRQREAEFDNDLRSRAEVLAKWQEGWQCLYAALDSLTPATWDQPVYIRNQAHSLTEAINRQLAHYPYHIGQIVFIGKMVRAEAWESLSIPRGSSAAYNATKFAQPPHQAHFTDEYLNPAPQA</sequence>
<dbReference type="EMBL" id="BMGS01000001">
    <property type="protein sequence ID" value="GGG32048.1"/>
    <property type="molecule type" value="Genomic_DNA"/>
</dbReference>
<evidence type="ECO:0000313" key="1">
    <source>
        <dbReference type="EMBL" id="GGG32048.1"/>
    </source>
</evidence>
<dbReference type="Proteomes" id="UP000601361">
    <property type="component" value="Unassembled WGS sequence"/>
</dbReference>
<dbReference type="SUPFAM" id="SSF109854">
    <property type="entry name" value="DinB/YfiT-like putative metalloenzymes"/>
    <property type="match status" value="1"/>
</dbReference>
<dbReference type="Gene3D" id="1.20.120.450">
    <property type="entry name" value="dinb family like domain"/>
    <property type="match status" value="1"/>
</dbReference>
<reference evidence="2" key="1">
    <citation type="journal article" date="2019" name="Int. J. Syst. Evol. Microbiol.">
        <title>The Global Catalogue of Microorganisms (GCM) 10K type strain sequencing project: providing services to taxonomists for standard genome sequencing and annotation.</title>
        <authorList>
            <consortium name="The Broad Institute Genomics Platform"/>
            <consortium name="The Broad Institute Genome Sequencing Center for Infectious Disease"/>
            <person name="Wu L."/>
            <person name="Ma J."/>
        </authorList>
    </citation>
    <scope>NUCLEOTIDE SEQUENCE [LARGE SCALE GENOMIC DNA]</scope>
    <source>
        <strain evidence="2">CGMCC 1.12990</strain>
    </source>
</reference>
<gene>
    <name evidence="1" type="ORF">GCM10011378_05720</name>
</gene>
<evidence type="ECO:0008006" key="3">
    <source>
        <dbReference type="Google" id="ProtNLM"/>
    </source>
</evidence>
<comment type="caution">
    <text evidence="1">The sequence shown here is derived from an EMBL/GenBank/DDBJ whole genome shotgun (WGS) entry which is preliminary data.</text>
</comment>
<organism evidence="1 2">
    <name type="scientific">Hymenobacter glacieicola</name>
    <dbReference type="NCBI Taxonomy" id="1562124"/>
    <lineage>
        <taxon>Bacteria</taxon>
        <taxon>Pseudomonadati</taxon>
        <taxon>Bacteroidota</taxon>
        <taxon>Cytophagia</taxon>
        <taxon>Cytophagales</taxon>
        <taxon>Hymenobacteraceae</taxon>
        <taxon>Hymenobacter</taxon>
    </lineage>
</organism>
<proteinExistence type="predicted"/>
<dbReference type="InterPro" id="IPR011466">
    <property type="entry name" value="DUF1572"/>
</dbReference>
<dbReference type="InterPro" id="IPR034660">
    <property type="entry name" value="DinB/YfiT-like"/>
</dbReference>
<name>A0ABQ1WJI4_9BACT</name>